<keyword evidence="1" id="KW-0812">Transmembrane</keyword>
<keyword evidence="3" id="KW-1185">Reference proteome</keyword>
<feature type="transmembrane region" description="Helical" evidence="1">
    <location>
        <begin position="130"/>
        <end position="150"/>
    </location>
</feature>
<feature type="transmembrane region" description="Helical" evidence="1">
    <location>
        <begin position="352"/>
        <end position="370"/>
    </location>
</feature>
<organism evidence="2 3">
    <name type="scientific">Lacticaseibacillus pabuli</name>
    <dbReference type="NCBI Taxonomy" id="3025672"/>
    <lineage>
        <taxon>Bacteria</taxon>
        <taxon>Bacillati</taxon>
        <taxon>Bacillota</taxon>
        <taxon>Bacilli</taxon>
        <taxon>Lactobacillales</taxon>
        <taxon>Lactobacillaceae</taxon>
        <taxon>Lacticaseibacillus</taxon>
    </lineage>
</organism>
<evidence type="ECO:0000256" key="1">
    <source>
        <dbReference type="SAM" id="Phobius"/>
    </source>
</evidence>
<protein>
    <submittedName>
        <fullName evidence="2">AbrB/MazE/SpoVT family DNA-binding domain-containing protein</fullName>
    </submittedName>
</protein>
<dbReference type="SUPFAM" id="SSF89447">
    <property type="entry name" value="AbrB/MazE/MraZ-like"/>
    <property type="match status" value="1"/>
</dbReference>
<feature type="transmembrane region" description="Helical" evidence="1">
    <location>
        <begin position="162"/>
        <end position="184"/>
    </location>
</feature>
<evidence type="ECO:0000313" key="3">
    <source>
        <dbReference type="Proteomes" id="UP001220377"/>
    </source>
</evidence>
<feature type="transmembrane region" description="Helical" evidence="1">
    <location>
        <begin position="325"/>
        <end position="346"/>
    </location>
</feature>
<dbReference type="Pfam" id="PF06197">
    <property type="entry name" value="DUF998"/>
    <property type="match status" value="1"/>
</dbReference>
<keyword evidence="1" id="KW-1133">Transmembrane helix</keyword>
<feature type="transmembrane region" description="Helical" evidence="1">
    <location>
        <begin position="191"/>
        <end position="212"/>
    </location>
</feature>
<dbReference type="EMBL" id="CP117884">
    <property type="protein sequence ID" value="WDF82112.1"/>
    <property type="molecule type" value="Genomic_DNA"/>
</dbReference>
<feature type="transmembrane region" description="Helical" evidence="1">
    <location>
        <begin position="86"/>
        <end position="109"/>
    </location>
</feature>
<evidence type="ECO:0000313" key="2">
    <source>
        <dbReference type="EMBL" id="WDF82112.1"/>
    </source>
</evidence>
<gene>
    <name evidence="2" type="ORF">PQ472_09450</name>
</gene>
<keyword evidence="1" id="KW-0472">Membrane</keyword>
<name>A0ABY7WPI7_9LACO</name>
<reference evidence="2 3" key="1">
    <citation type="submission" date="2023-02" db="EMBL/GenBank/DDBJ databases">
        <title>Genome sequence of Lacticaseibacillus sp. KACC 23028.</title>
        <authorList>
            <person name="Kim S."/>
            <person name="Heo J."/>
            <person name="Kwon S.-W."/>
        </authorList>
    </citation>
    <scope>NUCLEOTIDE SEQUENCE [LARGE SCALE GENOMIC DNA]</scope>
    <source>
        <strain evidence="2 3">KACC 23028</strain>
    </source>
</reference>
<accession>A0ABY7WPI7</accession>
<dbReference type="GO" id="GO:0003677">
    <property type="term" value="F:DNA binding"/>
    <property type="evidence" value="ECO:0007669"/>
    <property type="project" value="UniProtKB-KW"/>
</dbReference>
<feature type="transmembrane region" description="Helical" evidence="1">
    <location>
        <begin position="232"/>
        <end position="254"/>
    </location>
</feature>
<proteinExistence type="predicted"/>
<feature type="transmembrane region" description="Helical" evidence="1">
    <location>
        <begin position="266"/>
        <end position="286"/>
    </location>
</feature>
<keyword evidence="2" id="KW-0238">DNA-binding</keyword>
<dbReference type="RefSeq" id="WP_274259364.1">
    <property type="nucleotide sequence ID" value="NZ_CP117884.1"/>
</dbReference>
<feature type="transmembrane region" description="Helical" evidence="1">
    <location>
        <begin position="51"/>
        <end position="74"/>
    </location>
</feature>
<feature type="transmembrane region" description="Helical" evidence="1">
    <location>
        <begin position="298"/>
        <end position="318"/>
    </location>
</feature>
<dbReference type="InterPro" id="IPR009339">
    <property type="entry name" value="DUF998"/>
</dbReference>
<dbReference type="Proteomes" id="UP001220377">
    <property type="component" value="Chromosome"/>
</dbReference>
<dbReference type="InterPro" id="IPR037914">
    <property type="entry name" value="SpoVT-AbrB_sf"/>
</dbReference>
<sequence>MSSNKQGMTVHIPADACDELNIKQDTEMVMIVKNGRIVIQPRRSERINSRLGFLIWPLIIAAVTAIGTYLYWLYIDLKQVPLAGNVSLSSFIIGVGVVTGTVLFAGYFIHSRNDGSSRFSKHIYWRNLPVILISFAVILATALIGFMWLMGSMLPGATFDRLTAILIFALFTFAANTFMVIAALTIDATTLAQLMTLVIVIGVLIAMAANGSRRWWQHNLSFLGTNMANNGWQFNLTLIIASFIMLALTDYLFVSLRERFPQNRRLLILRILLTIVALDVACIGLFPNNAASHFLHDQAAAVLVFMLVALIASVRWLLPGVSQLFLYASYGVAVLLLMLNFGFRWFRYPSLTSFEIQAFVLAFGWLLLLFNRLQDLVAQGTVAWLVTVKLRKSNQ</sequence>